<dbReference type="OrthoDB" id="9023549at2"/>
<proteinExistence type="predicted"/>
<dbReference type="Proteomes" id="UP000005801">
    <property type="component" value="Unassembled WGS sequence"/>
</dbReference>
<dbReference type="PANTHER" id="PTHR10928">
    <property type="entry name" value="SUPPRESSOR OF FUSED"/>
    <property type="match status" value="1"/>
</dbReference>
<dbReference type="GO" id="GO:0005737">
    <property type="term" value="C:cytoplasm"/>
    <property type="evidence" value="ECO:0007669"/>
    <property type="project" value="TreeGrafter"/>
</dbReference>
<dbReference type="STRING" id="391625.PPSIR1_36087"/>
<dbReference type="InterPro" id="IPR007768">
    <property type="entry name" value="Suppressor_of_fused"/>
</dbReference>
<feature type="domain" description="Suppressor of fused-like" evidence="1">
    <location>
        <begin position="54"/>
        <end position="217"/>
    </location>
</feature>
<evidence type="ECO:0000313" key="3">
    <source>
        <dbReference type="Proteomes" id="UP000005801"/>
    </source>
</evidence>
<dbReference type="Pfam" id="PF05076">
    <property type="entry name" value="SUFU"/>
    <property type="match status" value="1"/>
</dbReference>
<dbReference type="EMBL" id="ABCS01000013">
    <property type="protein sequence ID" value="EDM80186.1"/>
    <property type="molecule type" value="Genomic_DNA"/>
</dbReference>
<comment type="caution">
    <text evidence="2">The sequence shown here is derived from an EMBL/GenBank/DDBJ whole genome shotgun (WGS) entry which is preliminary data.</text>
</comment>
<evidence type="ECO:0000259" key="1">
    <source>
        <dbReference type="Pfam" id="PF05076"/>
    </source>
</evidence>
<reference evidence="2 3" key="1">
    <citation type="submission" date="2007-06" db="EMBL/GenBank/DDBJ databases">
        <authorList>
            <person name="Shimkets L."/>
            <person name="Ferriera S."/>
            <person name="Johnson J."/>
            <person name="Kravitz S."/>
            <person name="Beeson K."/>
            <person name="Sutton G."/>
            <person name="Rogers Y.-H."/>
            <person name="Friedman R."/>
            <person name="Frazier M."/>
            <person name="Venter J.C."/>
        </authorList>
    </citation>
    <scope>NUCLEOTIDE SEQUENCE [LARGE SCALE GENOMIC DNA]</scope>
    <source>
        <strain evidence="2 3">SIR-1</strain>
    </source>
</reference>
<dbReference type="RefSeq" id="WP_006970745.1">
    <property type="nucleotide sequence ID" value="NZ_ABCS01000013.1"/>
</dbReference>
<accession>A6G1Z6</accession>
<dbReference type="PANTHER" id="PTHR10928:SF2">
    <property type="entry name" value="SUPPRESSOR OF FUSED HOMOLOG"/>
    <property type="match status" value="1"/>
</dbReference>
<dbReference type="eggNOG" id="ENOG502Z7T1">
    <property type="taxonomic scope" value="Bacteria"/>
</dbReference>
<sequence length="239" mass="25737">MSDATSHDGDAPGWNAIDRWVGAHFPTATPHQFTSRHPYELDKPSPLPAVTVFETRSPAGWLYVSYGLSELFEKSSDDAAISGFGYELTLRVPVAPHGLEGPSDTPPVWPLRLFQSLGHHALSQGGGFDSGHFLNLGAPMVPPNSDGPRPEDCALTGLVCLPDPALGKIETVHGSLLFLRLFGVTADELEALEDVKLGSLVACLAELEGLAVTDPFRASFLDDPEKAKIIRRYKLGIEL</sequence>
<dbReference type="AlphaFoldDB" id="A6G1Z6"/>
<evidence type="ECO:0000313" key="2">
    <source>
        <dbReference type="EMBL" id="EDM80186.1"/>
    </source>
</evidence>
<dbReference type="InterPro" id="IPR037181">
    <property type="entry name" value="SUFU_N"/>
</dbReference>
<gene>
    <name evidence="2" type="ORF">PPSIR1_36087</name>
</gene>
<organism evidence="2 3">
    <name type="scientific">Plesiocystis pacifica SIR-1</name>
    <dbReference type="NCBI Taxonomy" id="391625"/>
    <lineage>
        <taxon>Bacteria</taxon>
        <taxon>Pseudomonadati</taxon>
        <taxon>Myxococcota</taxon>
        <taxon>Polyangia</taxon>
        <taxon>Nannocystales</taxon>
        <taxon>Nannocystaceae</taxon>
        <taxon>Plesiocystis</taxon>
    </lineage>
</organism>
<dbReference type="SUPFAM" id="SSF103359">
    <property type="entry name" value="Suppressor of Fused, N-terminal domain"/>
    <property type="match status" value="1"/>
</dbReference>
<protein>
    <recommendedName>
        <fullName evidence="1">Suppressor of fused-like domain-containing protein</fullName>
    </recommendedName>
</protein>
<dbReference type="InterPro" id="IPR020941">
    <property type="entry name" value="SUFU-like_domain"/>
</dbReference>
<name>A6G1Z6_9BACT</name>
<keyword evidence="3" id="KW-1185">Reference proteome</keyword>